<name>X6NUY0_RETFI</name>
<dbReference type="EMBL" id="ASPP01005888">
    <property type="protein sequence ID" value="ETO29703.1"/>
    <property type="molecule type" value="Genomic_DNA"/>
</dbReference>
<evidence type="ECO:0000256" key="1">
    <source>
        <dbReference type="SAM" id="Phobius"/>
    </source>
</evidence>
<dbReference type="InterPro" id="IPR009637">
    <property type="entry name" value="GPR107/GPR108-like"/>
</dbReference>
<dbReference type="OrthoDB" id="29657at2759"/>
<evidence type="ECO:0000313" key="4">
    <source>
        <dbReference type="Proteomes" id="UP000023152"/>
    </source>
</evidence>
<sequence length="616" mass="72498">MYKSFVFKQYSSNKYDQVVIKLTFIAPKKDSNDKYICMCDHYNPLSKKDAINFMLDFFVILLLFFNGLYKNFVCLTLAQTKVVSTCKKIFIFFKYGKSGELHMQIQTEKQETNVTNLLDCEYQNKNVNPTISADRRILSENDNTKAVHTLRLYHWYVKYLQMCCINVFFICKKKFCCRNSTDKELDEIKAYRTVSAFCGQIESFSCVWNGYINDDSELSIDYDFTSTKTQTLTMLAVNCDESGYKYRVLLNKFFFFGKKAQYHLTAKNGKNEYLSLSEIPYKQLYIFLGLLWALVSVVWIVHWYRYKHFNIKYHRLVSLYPLLKVVSCVLWHFFWVYCSKKGVESFDLSFSVRLTDSLADGWLFLSLILLAEGWNWLRNGLEGRRQYVEIGVWFLLFVASTVASYYCLSIAIVVAFALVLGLYRVLSCWMFNMRDLKGQKELLEIECPQMMEDKDAPINIKISVFQSLQTAVGGFLLAHIVLQFFDPLFVESPWINTLLIHCIFIGFICFLGYASNHFVLFYSHYFYFLSQFTTQRENIQTYVNRYRVRMRPFRPGFYVMEYSNDGTPVTQFPEVRIDSSYFVFLINISLYHFQTISISAKKMQIMANGCKCLKEK</sequence>
<dbReference type="GO" id="GO:0019236">
    <property type="term" value="P:response to pheromone"/>
    <property type="evidence" value="ECO:0007669"/>
    <property type="project" value="InterPro"/>
</dbReference>
<dbReference type="GO" id="GO:0005794">
    <property type="term" value="C:Golgi apparatus"/>
    <property type="evidence" value="ECO:0007669"/>
    <property type="project" value="TreeGrafter"/>
</dbReference>
<feature type="transmembrane region" description="Helical" evidence="1">
    <location>
        <begin position="316"/>
        <end position="337"/>
    </location>
</feature>
<feature type="transmembrane region" description="Helical" evidence="1">
    <location>
        <begin position="494"/>
        <end position="514"/>
    </location>
</feature>
<proteinExistence type="predicted"/>
<dbReference type="Proteomes" id="UP000023152">
    <property type="component" value="Unassembled WGS sequence"/>
</dbReference>
<dbReference type="InterPro" id="IPR019336">
    <property type="entry name" value="GPR180/TMEM145_TM"/>
</dbReference>
<feature type="domain" description="GPR180/TMEM145 transmembrane" evidence="2">
    <location>
        <begin position="287"/>
        <end position="406"/>
    </location>
</feature>
<accession>X6NUY0</accession>
<dbReference type="GO" id="GO:0007186">
    <property type="term" value="P:G protein-coupled receptor signaling pathway"/>
    <property type="evidence" value="ECO:0007669"/>
    <property type="project" value="InterPro"/>
</dbReference>
<comment type="caution">
    <text evidence="3">The sequence shown here is derived from an EMBL/GenBank/DDBJ whole genome shotgun (WGS) entry which is preliminary data.</text>
</comment>
<organism evidence="3 4">
    <name type="scientific">Reticulomyxa filosa</name>
    <dbReference type="NCBI Taxonomy" id="46433"/>
    <lineage>
        <taxon>Eukaryota</taxon>
        <taxon>Sar</taxon>
        <taxon>Rhizaria</taxon>
        <taxon>Retaria</taxon>
        <taxon>Foraminifera</taxon>
        <taxon>Monothalamids</taxon>
        <taxon>Reticulomyxidae</taxon>
        <taxon>Reticulomyxa</taxon>
    </lineage>
</organism>
<evidence type="ECO:0000313" key="3">
    <source>
        <dbReference type="EMBL" id="ETO29703.1"/>
    </source>
</evidence>
<feature type="transmembrane region" description="Helical" evidence="1">
    <location>
        <begin position="357"/>
        <end position="375"/>
    </location>
</feature>
<dbReference type="AlphaFoldDB" id="X6NUY0"/>
<keyword evidence="1" id="KW-0472">Membrane</keyword>
<protein>
    <recommendedName>
        <fullName evidence="2">GPR180/TMEM145 transmembrane domain-containing protein</fullName>
    </recommendedName>
</protein>
<dbReference type="Pfam" id="PF10192">
    <property type="entry name" value="GPR180-TMEM145_TM"/>
    <property type="match status" value="1"/>
</dbReference>
<keyword evidence="4" id="KW-1185">Reference proteome</keyword>
<dbReference type="PANTHER" id="PTHR21229">
    <property type="entry name" value="LUNG SEVEN TRANSMEMBRANE RECEPTOR"/>
    <property type="match status" value="1"/>
</dbReference>
<feature type="transmembrane region" description="Helical" evidence="1">
    <location>
        <begin position="387"/>
        <end position="406"/>
    </location>
</feature>
<keyword evidence="1" id="KW-0812">Transmembrane</keyword>
<feature type="transmembrane region" description="Helical" evidence="1">
    <location>
        <begin position="50"/>
        <end position="69"/>
    </location>
</feature>
<keyword evidence="1" id="KW-1133">Transmembrane helix</keyword>
<feature type="transmembrane region" description="Helical" evidence="1">
    <location>
        <begin position="460"/>
        <end position="482"/>
    </location>
</feature>
<evidence type="ECO:0000259" key="2">
    <source>
        <dbReference type="Pfam" id="PF10192"/>
    </source>
</evidence>
<gene>
    <name evidence="3" type="ORF">RFI_07417</name>
</gene>
<dbReference type="GO" id="GO:0016020">
    <property type="term" value="C:membrane"/>
    <property type="evidence" value="ECO:0007669"/>
    <property type="project" value="InterPro"/>
</dbReference>
<feature type="transmembrane region" description="Helical" evidence="1">
    <location>
        <begin position="284"/>
        <end position="304"/>
    </location>
</feature>
<reference evidence="3 4" key="1">
    <citation type="journal article" date="2013" name="Curr. Biol.">
        <title>The Genome of the Foraminiferan Reticulomyxa filosa.</title>
        <authorList>
            <person name="Glockner G."/>
            <person name="Hulsmann N."/>
            <person name="Schleicher M."/>
            <person name="Noegel A.A."/>
            <person name="Eichinger L."/>
            <person name="Gallinger C."/>
            <person name="Pawlowski J."/>
            <person name="Sierra R."/>
            <person name="Euteneuer U."/>
            <person name="Pillet L."/>
            <person name="Moustafa A."/>
            <person name="Platzer M."/>
            <person name="Groth M."/>
            <person name="Szafranski K."/>
            <person name="Schliwa M."/>
        </authorList>
    </citation>
    <scope>NUCLEOTIDE SEQUENCE [LARGE SCALE GENOMIC DNA]</scope>
</reference>